<dbReference type="HOGENOM" id="CLU_3300025_0_0_1"/>
<sequence>MCALAVYPMACDRCCMLIWPWMEAKKDSKKASMETLTAPF</sequence>
<keyword evidence="2" id="KW-1185">Reference proteome</keyword>
<evidence type="ECO:0000313" key="2">
    <source>
        <dbReference type="Proteomes" id="UP000015104"/>
    </source>
</evidence>
<dbReference type="AlphaFoldDB" id="T1L1X5"/>
<dbReference type="Proteomes" id="UP000015104">
    <property type="component" value="Unassembled WGS sequence"/>
</dbReference>
<protein>
    <submittedName>
        <fullName evidence="1">Uncharacterized protein</fullName>
    </submittedName>
</protein>
<name>T1L1X5_TETUR</name>
<organism evidence="1 2">
    <name type="scientific">Tetranychus urticae</name>
    <name type="common">Two-spotted spider mite</name>
    <dbReference type="NCBI Taxonomy" id="32264"/>
    <lineage>
        <taxon>Eukaryota</taxon>
        <taxon>Metazoa</taxon>
        <taxon>Ecdysozoa</taxon>
        <taxon>Arthropoda</taxon>
        <taxon>Chelicerata</taxon>
        <taxon>Arachnida</taxon>
        <taxon>Acari</taxon>
        <taxon>Acariformes</taxon>
        <taxon>Trombidiformes</taxon>
        <taxon>Prostigmata</taxon>
        <taxon>Eleutherengona</taxon>
        <taxon>Raphignathae</taxon>
        <taxon>Tetranychoidea</taxon>
        <taxon>Tetranychidae</taxon>
        <taxon>Tetranychus</taxon>
    </lineage>
</organism>
<evidence type="ECO:0000313" key="1">
    <source>
        <dbReference type="EnsemblMetazoa" id="tetur32g01180.1"/>
    </source>
</evidence>
<reference evidence="1" key="2">
    <citation type="submission" date="2015-06" db="UniProtKB">
        <authorList>
            <consortium name="EnsemblMetazoa"/>
        </authorList>
    </citation>
    <scope>IDENTIFICATION</scope>
</reference>
<proteinExistence type="predicted"/>
<accession>T1L1X5</accession>
<dbReference type="EnsemblMetazoa" id="tetur32g01180.1">
    <property type="protein sequence ID" value="tetur32g01180.1"/>
    <property type="gene ID" value="tetur32g01180"/>
</dbReference>
<reference evidence="2" key="1">
    <citation type="submission" date="2011-08" db="EMBL/GenBank/DDBJ databases">
        <authorList>
            <person name="Rombauts S."/>
        </authorList>
    </citation>
    <scope>NUCLEOTIDE SEQUENCE</scope>
    <source>
        <strain evidence="2">London</strain>
    </source>
</reference>
<dbReference type="EMBL" id="CAEY01000922">
    <property type="status" value="NOT_ANNOTATED_CDS"/>
    <property type="molecule type" value="Genomic_DNA"/>
</dbReference>